<organism evidence="1 2">
    <name type="scientific">Zalaria obscura</name>
    <dbReference type="NCBI Taxonomy" id="2024903"/>
    <lineage>
        <taxon>Eukaryota</taxon>
        <taxon>Fungi</taxon>
        <taxon>Dikarya</taxon>
        <taxon>Ascomycota</taxon>
        <taxon>Pezizomycotina</taxon>
        <taxon>Dothideomycetes</taxon>
        <taxon>Dothideomycetidae</taxon>
        <taxon>Dothideales</taxon>
        <taxon>Zalariaceae</taxon>
        <taxon>Zalaria</taxon>
    </lineage>
</organism>
<comment type="caution">
    <text evidence="1">The sequence shown here is derived from an EMBL/GenBank/DDBJ whole genome shotgun (WGS) entry which is preliminary data.</text>
</comment>
<reference evidence="1" key="1">
    <citation type="submission" date="2024-02" db="EMBL/GenBank/DDBJ databases">
        <title>Metagenome Assembled Genome of Zalaria obscura JY119.</title>
        <authorList>
            <person name="Vighnesh L."/>
            <person name="Jagadeeshwari U."/>
            <person name="Venkata Ramana C."/>
            <person name="Sasikala C."/>
        </authorList>
    </citation>
    <scope>NUCLEOTIDE SEQUENCE</scope>
    <source>
        <strain evidence="1">JY119</strain>
    </source>
</reference>
<name>A0ACC3SNL7_9PEZI</name>
<keyword evidence="2" id="KW-1185">Reference proteome</keyword>
<evidence type="ECO:0000313" key="1">
    <source>
        <dbReference type="EMBL" id="KAK8220087.1"/>
    </source>
</evidence>
<dbReference type="EMBL" id="JAMKPW020000002">
    <property type="protein sequence ID" value="KAK8220087.1"/>
    <property type="molecule type" value="Genomic_DNA"/>
</dbReference>
<accession>A0ACC3SNL7</accession>
<gene>
    <name evidence="1" type="ORF">M8818_000503</name>
</gene>
<protein>
    <submittedName>
        <fullName evidence="1">Uncharacterized protein</fullName>
    </submittedName>
</protein>
<evidence type="ECO:0000313" key="2">
    <source>
        <dbReference type="Proteomes" id="UP001320706"/>
    </source>
</evidence>
<proteinExistence type="predicted"/>
<sequence length="1243" mass="135037">MEAKSETGSMDPPSSATTEPATPTPVTPGTVNGSSSRRPPRKSTLTQQQKNQKRQRATQDQLITLEVEFNKNPTPTAVVRERIAQEINMTERSVQIWFQNRRAKIKNIARKSIENGEDCESIPESMRRHLAMQALESGKGFFPNLLGPGTPGFVPYGSGTMSLNTDTSTGKVVIQHFNCRSLSIGSWRRVGQTQMDLIIFYSPEKACVTYYINNDSAGYKIEYPFAWIKNINLLQGDVSSAAEGASQRLGALVVELTRPPKFYMDSSGSGGFYECGDFTEDQQASRVMVHHLGGPSKVLSGQLAKLVSLEAFQNRHNVLDPNAFAVSAPVSPIGHRPASQPNHLVHPHAHMSHLFSEQPVGLMGPPGPRGHKRQRSRSVPVAIDFSMLRHPMPSFLVQEPAAPAPHSMHEPQIFAPQPQHAHGNGFAPGPIGPNLSIDTSAGYGMDLSRQFAAPMSATTLNSPSEFGTPAFYTSGPASDMPPQGFSTPYNNSYLSVDPAAMIGTSNTPLSFVSGDPIIADQSPPLTGLHRSQSADMFGTPGEPDDGLTLGSDMYSLQKTMSFQSPLGGDALHFSSSAIEEPFTFNSPPPTDHKFQLPFRTQQDHQLQFQSPTPQNHQNMHQDSGIAFQSPTQMGQRDNGNLYRTPKGDGTVLYQDAKMYQSPAQMQQNGGDQFQSPAHMQHDNGALYHTPPLGQDELDPNQWVQYATIDPASFIINRTRIAQKHFPLTNTRSSTMAPSEVVEPPVPAAAETSKTPQTENGTAPADVPSKTGKKGKEPAQEDAQPANGEPKLSGAELKKRAKAEKAAKREREKAERAAQTGQAGSSASGGPQGAGKPDGASGQKQQGGQSQKDGKIQHRRANSQSAHMHPLPLRRRGSNVGLVKEKEPKKVNKEVGLFGHLYSQPRRDTIEGVSKEVHPAVLALGFQMSSYQVCGSNARCVAMLLAFKKAIQAYNTPINTSLARHLTSHYLSPQIEYLKSHRPISVSMGNAIRWLKDFIIHIDPDVPESVAKADICSAIDTFIRERITVASTAIASKAATKIKPNSTIITYAKSSVVEKTLLQAHAQGTPFRVIVVENRPLFESRNMARSLTAAGINVTYTPYSGAAHAVQNADLALLGAHAMMANGRLYSRAGTAAVAMHAHMRDVPVIVCCEKVKFTDRVALDSIVLNELAPSEELVLDEDRVKNGEGAESWKEAQGLQLLNILYDVTPAEFISMVVTEDGYLPPSSVPVLHRLMTERDVRA</sequence>
<dbReference type="Proteomes" id="UP001320706">
    <property type="component" value="Unassembled WGS sequence"/>
</dbReference>